<organism evidence="1 2">
    <name type="scientific">Heterorhabditis bacteriophora</name>
    <name type="common">Entomopathogenic nematode worm</name>
    <dbReference type="NCBI Taxonomy" id="37862"/>
    <lineage>
        <taxon>Eukaryota</taxon>
        <taxon>Metazoa</taxon>
        <taxon>Ecdysozoa</taxon>
        <taxon>Nematoda</taxon>
        <taxon>Chromadorea</taxon>
        <taxon>Rhabditida</taxon>
        <taxon>Rhabditina</taxon>
        <taxon>Rhabditomorpha</taxon>
        <taxon>Strongyloidea</taxon>
        <taxon>Heterorhabditidae</taxon>
        <taxon>Heterorhabditis</taxon>
    </lineage>
</organism>
<dbReference type="AlphaFoldDB" id="A0A1I7W9Y7"/>
<evidence type="ECO:0000313" key="2">
    <source>
        <dbReference type="WBParaSite" id="Hba_01493"/>
    </source>
</evidence>
<accession>A0A1I7W9Y7</accession>
<keyword evidence="1" id="KW-1185">Reference proteome</keyword>
<reference evidence="2" key="1">
    <citation type="submission" date="2016-11" db="UniProtKB">
        <authorList>
            <consortium name="WormBaseParasite"/>
        </authorList>
    </citation>
    <scope>IDENTIFICATION</scope>
</reference>
<sequence length="204" mass="23259">MSTLIYVYDSQGRSTFPYSAWSYAPRYDCRGSKTIHHCSGWISFNSDDGIWAFNKKVIDPIAPRYTALDITEPIVRVIIEPSSLNSEEMVVDLHPKVKSISCCFTLVLTYLIPTSVQKPFGEQRDACEMKSGDIVTFVNWGNLRISSVKKSAKNTLITLLLYHIHFGFGKVAIEYRHIIFIGLIKKPMKGEHNNAHPYLLLHNY</sequence>
<dbReference type="WBParaSite" id="Hba_01493">
    <property type="protein sequence ID" value="Hba_01493"/>
    <property type="gene ID" value="Hba_01493"/>
</dbReference>
<protein>
    <submittedName>
        <fullName evidence="2">Phytocyanin domain-containing protein</fullName>
    </submittedName>
</protein>
<proteinExistence type="predicted"/>
<evidence type="ECO:0000313" key="1">
    <source>
        <dbReference type="Proteomes" id="UP000095283"/>
    </source>
</evidence>
<name>A0A1I7W9Y7_HETBA</name>
<dbReference type="Proteomes" id="UP000095283">
    <property type="component" value="Unplaced"/>
</dbReference>